<dbReference type="AlphaFoldDB" id="A0A5N5WUT7"/>
<dbReference type="PANTHER" id="PTHR12652:SF23">
    <property type="entry name" value="MICROBODY (PEROXISOME) PROLIFERATION PROTEIN PEROXIN 11B (EUROFUNG)"/>
    <property type="match status" value="1"/>
</dbReference>
<protein>
    <submittedName>
        <fullName evidence="7">Peroxisomal biogenesis factor 11-domain-containing protein</fullName>
    </submittedName>
</protein>
<accession>A0A5N5WUT7</accession>
<keyword evidence="2 6" id="KW-0472">Membrane</keyword>
<dbReference type="OrthoDB" id="3636394at2759"/>
<evidence type="ECO:0000256" key="6">
    <source>
        <dbReference type="SAM" id="Phobius"/>
    </source>
</evidence>
<evidence type="ECO:0000256" key="1">
    <source>
        <dbReference type="ARBA" id="ARBA00022593"/>
    </source>
</evidence>
<feature type="transmembrane region" description="Helical" evidence="6">
    <location>
        <begin position="141"/>
        <end position="160"/>
    </location>
</feature>
<organism evidence="7 8">
    <name type="scientific">Aspergillus leporis</name>
    <dbReference type="NCBI Taxonomy" id="41062"/>
    <lineage>
        <taxon>Eukaryota</taxon>
        <taxon>Fungi</taxon>
        <taxon>Dikarya</taxon>
        <taxon>Ascomycota</taxon>
        <taxon>Pezizomycotina</taxon>
        <taxon>Eurotiomycetes</taxon>
        <taxon>Eurotiomycetidae</taxon>
        <taxon>Eurotiales</taxon>
        <taxon>Aspergillaceae</taxon>
        <taxon>Aspergillus</taxon>
        <taxon>Aspergillus subgen. Circumdati</taxon>
    </lineage>
</organism>
<keyword evidence="6" id="KW-1133">Transmembrane helix</keyword>
<keyword evidence="8" id="KW-1185">Reference proteome</keyword>
<dbReference type="InterPro" id="IPR008733">
    <property type="entry name" value="PEX11"/>
</dbReference>
<dbReference type="InterPro" id="IPR054208">
    <property type="entry name" value="DUF6914"/>
</dbReference>
<keyword evidence="1" id="KW-0962">Peroxisome biogenesis</keyword>
<keyword evidence="3" id="KW-0576">Peroxisome</keyword>
<dbReference type="Pfam" id="PF05648">
    <property type="entry name" value="PEX11"/>
    <property type="match status" value="1"/>
</dbReference>
<evidence type="ECO:0000256" key="4">
    <source>
        <dbReference type="ARBA" id="ARBA00046271"/>
    </source>
</evidence>
<dbReference type="Pfam" id="PF21858">
    <property type="entry name" value="DUF6914"/>
    <property type="match status" value="1"/>
</dbReference>
<dbReference type="GO" id="GO:0005778">
    <property type="term" value="C:peroxisomal membrane"/>
    <property type="evidence" value="ECO:0007669"/>
    <property type="project" value="UniProtKB-SubCell"/>
</dbReference>
<dbReference type="PANTHER" id="PTHR12652">
    <property type="entry name" value="PEROXISOMAL BIOGENESIS FACTOR 11"/>
    <property type="match status" value="1"/>
</dbReference>
<dbReference type="Proteomes" id="UP000326565">
    <property type="component" value="Unassembled WGS sequence"/>
</dbReference>
<proteinExistence type="predicted"/>
<keyword evidence="6" id="KW-0812">Transmembrane</keyword>
<evidence type="ECO:0000256" key="3">
    <source>
        <dbReference type="ARBA" id="ARBA00023140"/>
    </source>
</evidence>
<sequence length="376" mass="41812">MTVQQTTPPKPKQSLIHQFSNFTRTTAGLEKTLRLIQSLAQIAIELDIDPTSTTRWTTAKSQLALTRRYFRFFAFIDCFGRVYGLLGGRDESQGLLMSGIEIGRWSCLGLYFVLEDLTILHAMNIHPVAWNKLVLIEAYKFWFYALSLSILGAVLGLLFTPRVSTASKYSSDEKPSTKKDNGKAPTTVDAQGQSQAERTALMKRIVVDGCDLLIPGAFVGWMQVTTASPKNPLSATKYHVKNTIVTVNDQLSQPWRFERVMLGDLNQEPRVLVCVVIGKVLSAVCAERVLCETPVYQVDDVDQDKAAAFNCREWVVDPLERLRGSDAVSSVFARGKVERNAVEYVDEKKNMGRWEAGGDGEVGGSDYGLDYGEMCS</sequence>
<evidence type="ECO:0000256" key="5">
    <source>
        <dbReference type="SAM" id="MobiDB-lite"/>
    </source>
</evidence>
<evidence type="ECO:0000313" key="8">
    <source>
        <dbReference type="Proteomes" id="UP000326565"/>
    </source>
</evidence>
<dbReference type="GO" id="GO:0016559">
    <property type="term" value="P:peroxisome fission"/>
    <property type="evidence" value="ECO:0007669"/>
    <property type="project" value="InterPro"/>
</dbReference>
<reference evidence="7 8" key="1">
    <citation type="submission" date="2019-04" db="EMBL/GenBank/DDBJ databases">
        <title>Friends and foes A comparative genomics study of 23 Aspergillus species from section Flavi.</title>
        <authorList>
            <consortium name="DOE Joint Genome Institute"/>
            <person name="Kjaerbolling I."/>
            <person name="Vesth T."/>
            <person name="Frisvad J.C."/>
            <person name="Nybo J.L."/>
            <person name="Theobald S."/>
            <person name="Kildgaard S."/>
            <person name="Isbrandt T."/>
            <person name="Kuo A."/>
            <person name="Sato A."/>
            <person name="Lyhne E.K."/>
            <person name="Kogle M.E."/>
            <person name="Wiebenga A."/>
            <person name="Kun R.S."/>
            <person name="Lubbers R.J."/>
            <person name="Makela M.R."/>
            <person name="Barry K."/>
            <person name="Chovatia M."/>
            <person name="Clum A."/>
            <person name="Daum C."/>
            <person name="Haridas S."/>
            <person name="He G."/>
            <person name="LaButti K."/>
            <person name="Lipzen A."/>
            <person name="Mondo S."/>
            <person name="Riley R."/>
            <person name="Salamov A."/>
            <person name="Simmons B.A."/>
            <person name="Magnuson J.K."/>
            <person name="Henrissat B."/>
            <person name="Mortensen U.H."/>
            <person name="Larsen T.O."/>
            <person name="Devries R.P."/>
            <person name="Grigoriev I.V."/>
            <person name="Machida M."/>
            <person name="Baker S.E."/>
            <person name="Andersen M.R."/>
        </authorList>
    </citation>
    <scope>NUCLEOTIDE SEQUENCE [LARGE SCALE GENOMIC DNA]</scope>
    <source>
        <strain evidence="7 8">CBS 151.66</strain>
    </source>
</reference>
<gene>
    <name evidence="7" type="ORF">BDV29DRAFT_159984</name>
</gene>
<feature type="compositionally biased region" description="Basic and acidic residues" evidence="5">
    <location>
        <begin position="170"/>
        <end position="182"/>
    </location>
</feature>
<dbReference type="EMBL" id="ML732287">
    <property type="protein sequence ID" value="KAB8070930.1"/>
    <property type="molecule type" value="Genomic_DNA"/>
</dbReference>
<name>A0A5N5WUT7_9EURO</name>
<evidence type="ECO:0000313" key="7">
    <source>
        <dbReference type="EMBL" id="KAB8070930.1"/>
    </source>
</evidence>
<comment type="subcellular location">
    <subcellularLocation>
        <location evidence="4">Peroxisome membrane</location>
    </subcellularLocation>
</comment>
<evidence type="ECO:0000256" key="2">
    <source>
        <dbReference type="ARBA" id="ARBA00023136"/>
    </source>
</evidence>
<feature type="region of interest" description="Disordered" evidence="5">
    <location>
        <begin position="167"/>
        <end position="195"/>
    </location>
</feature>